<dbReference type="SMART" id="SM00181">
    <property type="entry name" value="EGF"/>
    <property type="match status" value="8"/>
</dbReference>
<evidence type="ECO:0000256" key="1">
    <source>
        <dbReference type="ARBA" id="ARBA00023157"/>
    </source>
</evidence>
<evidence type="ECO:0000313" key="6">
    <source>
        <dbReference type="Proteomes" id="UP000070089"/>
    </source>
</evidence>
<dbReference type="PROSITE" id="PS00022">
    <property type="entry name" value="EGF_1"/>
    <property type="match status" value="2"/>
</dbReference>
<dbReference type="AlphaFoldDB" id="A0A132NXJ5"/>
<dbReference type="InterPro" id="IPR013111">
    <property type="entry name" value="EGF_extracell"/>
</dbReference>
<dbReference type="SUPFAM" id="SSF57196">
    <property type="entry name" value="EGF/Laminin"/>
    <property type="match status" value="1"/>
</dbReference>
<dbReference type="Pfam" id="PF07974">
    <property type="entry name" value="EGF_2"/>
    <property type="match status" value="1"/>
</dbReference>
<protein>
    <submittedName>
        <fullName evidence="5">Neurogenic locus Notch protein/ EGF-like cyst protein</fullName>
    </submittedName>
</protein>
<organism evidence="5 6">
    <name type="scientific">Giardia duodenalis assemblage B</name>
    <dbReference type="NCBI Taxonomy" id="1394984"/>
    <lineage>
        <taxon>Eukaryota</taxon>
        <taxon>Metamonada</taxon>
        <taxon>Diplomonadida</taxon>
        <taxon>Hexamitidae</taxon>
        <taxon>Giardiinae</taxon>
        <taxon>Giardia</taxon>
    </lineage>
</organism>
<dbReference type="EMBL" id="JXTI01000022">
    <property type="protein sequence ID" value="KWX14799.1"/>
    <property type="molecule type" value="Genomic_DNA"/>
</dbReference>
<dbReference type="InterPro" id="IPR000742">
    <property type="entry name" value="EGF"/>
</dbReference>
<dbReference type="Proteomes" id="UP000070089">
    <property type="component" value="Unassembled WGS sequence"/>
</dbReference>
<comment type="caution">
    <text evidence="5">The sequence shown here is derived from an EMBL/GenBank/DDBJ whole genome shotgun (WGS) entry which is preliminary data.</text>
</comment>
<feature type="signal peptide" evidence="2">
    <location>
        <begin position="1"/>
        <end position="19"/>
    </location>
</feature>
<evidence type="ECO:0000313" key="5">
    <source>
        <dbReference type="EMBL" id="KWX14799.1"/>
    </source>
</evidence>
<feature type="domain" description="EGF-like" evidence="4">
    <location>
        <begin position="293"/>
        <end position="306"/>
    </location>
</feature>
<dbReference type="OrthoDB" id="283575at2759"/>
<feature type="domain" description="EGF-like" evidence="4">
    <location>
        <begin position="237"/>
        <end position="248"/>
    </location>
</feature>
<accession>A0A132NXJ5</accession>
<dbReference type="VEuPathDB" id="GiardiaDB:QR46_1160"/>
<feature type="domain" description="EGF-like" evidence="3">
    <location>
        <begin position="134"/>
        <end position="145"/>
    </location>
</feature>
<evidence type="ECO:0000259" key="3">
    <source>
        <dbReference type="PROSITE" id="PS00022"/>
    </source>
</evidence>
<name>A0A132NXJ5_GIAIN</name>
<evidence type="ECO:0000256" key="2">
    <source>
        <dbReference type="SAM" id="SignalP"/>
    </source>
</evidence>
<keyword evidence="1" id="KW-1015">Disulfide bond</keyword>
<feature type="chain" id="PRO_5007800103" evidence="2">
    <location>
        <begin position="20"/>
        <end position="592"/>
    </location>
</feature>
<keyword evidence="2" id="KW-0732">Signal</keyword>
<dbReference type="Gene3D" id="2.10.25.10">
    <property type="entry name" value="Laminin"/>
    <property type="match status" value="2"/>
</dbReference>
<gene>
    <name evidence="5" type="ORF">QR46_1160</name>
</gene>
<proteinExistence type="predicted"/>
<reference evidence="5 6" key="1">
    <citation type="journal article" date="2015" name="Mol. Biochem. Parasitol.">
        <title>Identification of polymorphic genes for use in assemblage B genotyping assays through comparative genomics of multiple assemblage B Giardia duodenalis isolates.</title>
        <authorList>
            <person name="Wielinga C."/>
            <person name="Thompson R.C."/>
            <person name="Monis P."/>
            <person name="Ryan U."/>
        </authorList>
    </citation>
    <scope>NUCLEOTIDE SEQUENCE [LARGE SCALE GENOMIC DNA]</scope>
    <source>
        <strain evidence="5 6">BAH15c1</strain>
    </source>
</reference>
<sequence>MILALLLATLCTAIKCPEGEVEVDGVCYSSSCVFDGTVCGGHGTCVDSVCQCDHGCKLGNQGCYPSKCYLVSDDVCNGHGKCVESDQGEYECSCDQGYINDYGACLPEACYTEEGLCFGYGDCIEPTDGSAPYCKCFPANAGEKCTECSSDATFIDGECVHKSCFSELIPGEILVCNGMGRCQAIFFPDVHYACTCFPLDATFYNNTCVYNGCITETNPYGVMEVCSDRGICTSTRCICDSGYNGPTCEYKVVDCQPGFVSAQETCYPEVCVSDDIICGGYGRCVWNDDRATCACDDGFVFYENTCIYASCIVNGVVCPHGTYDTEWNPPHCVCPVDYIIKDSVCYPSSCVTNRQTDPIQLCSSAGTCDFDTGVCNCYLTNAGPTCSECSSDATFINGVCQPWPCIDERDPNALSVCSGKGTCVSQTGSDPFDVCYSCVCDLGYRPIPGGICASAKCVTTSFIICNNRGSCIDGACHCDEGYSGTLCEWYDCPAGQTFVNNLCTPNECVTHYDDKEQTTSVCGNYGRCVEDGDSHKCSCRSDAKVVDGECVSEKCITNSSTNEVCNGHGKCNGYFCICSIGYLGDTCKFAAH</sequence>
<feature type="domain" description="EGF-like" evidence="3 4">
    <location>
        <begin position="476"/>
        <end position="487"/>
    </location>
</feature>
<evidence type="ECO:0000259" key="4">
    <source>
        <dbReference type="PROSITE" id="PS01186"/>
    </source>
</evidence>
<dbReference type="Gene3D" id="2.170.300.10">
    <property type="entry name" value="Tie2 ligand-binding domain superfamily"/>
    <property type="match status" value="1"/>
</dbReference>
<dbReference type="Pfam" id="PF23106">
    <property type="entry name" value="EGF_Teneurin"/>
    <property type="match status" value="1"/>
</dbReference>
<dbReference type="PROSITE" id="PS01186">
    <property type="entry name" value="EGF_2"/>
    <property type="match status" value="3"/>
</dbReference>